<keyword evidence="5 7" id="KW-1133">Transmembrane helix</keyword>
<reference evidence="8 9" key="1">
    <citation type="journal article" date="2008" name="Nature">
        <title>The genome of the model beetle and pest Tribolium castaneum.</title>
        <authorList>
            <consortium name="Tribolium Genome Sequencing Consortium"/>
            <person name="Richards S."/>
            <person name="Gibbs R.A."/>
            <person name="Weinstock G.M."/>
            <person name="Brown S.J."/>
            <person name="Denell R."/>
            <person name="Beeman R.W."/>
            <person name="Gibbs R."/>
            <person name="Beeman R.W."/>
            <person name="Brown S.J."/>
            <person name="Bucher G."/>
            <person name="Friedrich M."/>
            <person name="Grimmelikhuijzen C.J."/>
            <person name="Klingler M."/>
            <person name="Lorenzen M."/>
            <person name="Richards S."/>
            <person name="Roth S."/>
            <person name="Schroder R."/>
            <person name="Tautz D."/>
            <person name="Zdobnov E.M."/>
            <person name="Muzny D."/>
            <person name="Gibbs R.A."/>
            <person name="Weinstock G.M."/>
            <person name="Attaway T."/>
            <person name="Bell S."/>
            <person name="Buhay C.J."/>
            <person name="Chandrabose M.N."/>
            <person name="Chavez D."/>
            <person name="Clerk-Blankenburg K.P."/>
            <person name="Cree A."/>
            <person name="Dao M."/>
            <person name="Davis C."/>
            <person name="Chacko J."/>
            <person name="Dinh H."/>
            <person name="Dugan-Rocha S."/>
            <person name="Fowler G."/>
            <person name="Garner T.T."/>
            <person name="Garnes J."/>
            <person name="Gnirke A."/>
            <person name="Hawes A."/>
            <person name="Hernandez J."/>
            <person name="Hines S."/>
            <person name="Holder M."/>
            <person name="Hume J."/>
            <person name="Jhangiani S.N."/>
            <person name="Joshi V."/>
            <person name="Khan Z.M."/>
            <person name="Jackson L."/>
            <person name="Kovar C."/>
            <person name="Kowis A."/>
            <person name="Lee S."/>
            <person name="Lewis L.R."/>
            <person name="Margolis J."/>
            <person name="Morgan M."/>
            <person name="Nazareth L.V."/>
            <person name="Nguyen N."/>
            <person name="Okwuonu G."/>
            <person name="Parker D."/>
            <person name="Richards S."/>
            <person name="Ruiz S.J."/>
            <person name="Santibanez J."/>
            <person name="Savard J."/>
            <person name="Scherer S.E."/>
            <person name="Schneider B."/>
            <person name="Sodergren E."/>
            <person name="Tautz D."/>
            <person name="Vattahil S."/>
            <person name="Villasana D."/>
            <person name="White C.S."/>
            <person name="Wright R."/>
            <person name="Park Y."/>
            <person name="Beeman R.W."/>
            <person name="Lord J."/>
            <person name="Oppert B."/>
            <person name="Lorenzen M."/>
            <person name="Brown S."/>
            <person name="Wang L."/>
            <person name="Savard J."/>
            <person name="Tautz D."/>
            <person name="Richards S."/>
            <person name="Weinstock G."/>
            <person name="Gibbs R.A."/>
            <person name="Liu Y."/>
            <person name="Worley K."/>
            <person name="Weinstock G."/>
            <person name="Elsik C.G."/>
            <person name="Reese J.T."/>
            <person name="Elhaik E."/>
            <person name="Landan G."/>
            <person name="Graur D."/>
            <person name="Arensburger P."/>
            <person name="Atkinson P."/>
            <person name="Beeman R.W."/>
            <person name="Beidler J."/>
            <person name="Brown S.J."/>
            <person name="Demuth J.P."/>
            <person name="Drury D.W."/>
            <person name="Du Y.Z."/>
            <person name="Fujiwara H."/>
            <person name="Lorenzen M."/>
            <person name="Maselli V."/>
            <person name="Osanai M."/>
            <person name="Park Y."/>
            <person name="Robertson H.M."/>
            <person name="Tu Z."/>
            <person name="Wang J.J."/>
            <person name="Wang S."/>
            <person name="Richards S."/>
            <person name="Song H."/>
            <person name="Zhang L."/>
            <person name="Sodergren E."/>
            <person name="Werner D."/>
            <person name="Stanke M."/>
            <person name="Morgenstern B."/>
            <person name="Solovyev V."/>
            <person name="Kosarev P."/>
            <person name="Brown G."/>
            <person name="Chen H.C."/>
            <person name="Ermolaeva O."/>
            <person name="Hlavina W."/>
            <person name="Kapustin Y."/>
            <person name="Kiryutin B."/>
            <person name="Kitts P."/>
            <person name="Maglott D."/>
            <person name="Pruitt K."/>
            <person name="Sapojnikov V."/>
            <person name="Souvorov A."/>
            <person name="Mackey A.J."/>
            <person name="Waterhouse R.M."/>
            <person name="Wyder S."/>
            <person name="Zdobnov E.M."/>
            <person name="Zdobnov E.M."/>
            <person name="Wyder S."/>
            <person name="Kriventseva E.V."/>
            <person name="Kadowaki T."/>
            <person name="Bork P."/>
            <person name="Aranda M."/>
            <person name="Bao R."/>
            <person name="Beermann A."/>
            <person name="Berns N."/>
            <person name="Bolognesi R."/>
            <person name="Bonneton F."/>
            <person name="Bopp D."/>
            <person name="Brown S.J."/>
            <person name="Bucher G."/>
            <person name="Butts T."/>
            <person name="Chaumot A."/>
            <person name="Denell R.E."/>
            <person name="Ferrier D.E."/>
            <person name="Friedrich M."/>
            <person name="Gordon C.M."/>
            <person name="Jindra M."/>
            <person name="Klingler M."/>
            <person name="Lan Q."/>
            <person name="Lattorff H.M."/>
            <person name="Laudet V."/>
            <person name="von Levetsow C."/>
            <person name="Liu Z."/>
            <person name="Lutz R."/>
            <person name="Lynch J.A."/>
            <person name="da Fonseca R.N."/>
            <person name="Posnien N."/>
            <person name="Reuter R."/>
            <person name="Roth S."/>
            <person name="Savard J."/>
            <person name="Schinko J.B."/>
            <person name="Schmitt C."/>
            <person name="Schoppmeier M."/>
            <person name="Schroder R."/>
            <person name="Shippy T.D."/>
            <person name="Simonnet F."/>
            <person name="Marques-Souza H."/>
            <person name="Tautz D."/>
            <person name="Tomoyasu Y."/>
            <person name="Trauner J."/>
            <person name="Van der Zee M."/>
            <person name="Vervoort M."/>
            <person name="Wittkopp N."/>
            <person name="Wimmer E.A."/>
            <person name="Yang X."/>
            <person name="Jones A.K."/>
            <person name="Sattelle D.B."/>
            <person name="Ebert P.R."/>
            <person name="Nelson D."/>
            <person name="Scott J.G."/>
            <person name="Beeman R.W."/>
            <person name="Muthukrishnan S."/>
            <person name="Kramer K.J."/>
            <person name="Arakane Y."/>
            <person name="Beeman R.W."/>
            <person name="Zhu Q."/>
            <person name="Hogenkamp D."/>
            <person name="Dixit R."/>
            <person name="Oppert B."/>
            <person name="Jiang H."/>
            <person name="Zou Z."/>
            <person name="Marshall J."/>
            <person name="Elpidina E."/>
            <person name="Vinokurov K."/>
            <person name="Oppert C."/>
            <person name="Zou Z."/>
            <person name="Evans J."/>
            <person name="Lu Z."/>
            <person name="Zhao P."/>
            <person name="Sumathipala N."/>
            <person name="Altincicek B."/>
            <person name="Vilcinskas A."/>
            <person name="Williams M."/>
            <person name="Hultmark D."/>
            <person name="Hetru C."/>
            <person name="Jiang H."/>
            <person name="Grimmelikhuijzen C.J."/>
            <person name="Hauser F."/>
            <person name="Cazzamali G."/>
            <person name="Williamson M."/>
            <person name="Park Y."/>
            <person name="Li B."/>
            <person name="Tanaka Y."/>
            <person name="Predel R."/>
            <person name="Neupert S."/>
            <person name="Schachtner J."/>
            <person name="Verleyen P."/>
            <person name="Raible F."/>
            <person name="Bork P."/>
            <person name="Friedrich M."/>
            <person name="Walden K.K."/>
            <person name="Robertson H.M."/>
            <person name="Angeli S."/>
            <person name="Foret S."/>
            <person name="Bucher G."/>
            <person name="Schuetz S."/>
            <person name="Maleszka R."/>
            <person name="Wimmer E.A."/>
            <person name="Beeman R.W."/>
            <person name="Lorenzen M."/>
            <person name="Tomoyasu Y."/>
            <person name="Miller S.C."/>
            <person name="Grossmann D."/>
            <person name="Bucher G."/>
        </authorList>
    </citation>
    <scope>NUCLEOTIDE SEQUENCE [LARGE SCALE GENOMIC DNA]</scope>
    <source>
        <strain evidence="8 9">Georgia GA2</strain>
    </source>
</reference>
<evidence type="ECO:0000256" key="7">
    <source>
        <dbReference type="SAM" id="Phobius"/>
    </source>
</evidence>
<feature type="transmembrane region" description="Helical" evidence="7">
    <location>
        <begin position="310"/>
        <end position="332"/>
    </location>
</feature>
<reference evidence="8 9" key="2">
    <citation type="journal article" date="2010" name="Nucleic Acids Res.">
        <title>BeetleBase in 2010: revisions to provide comprehensive genomic information for Tribolium castaneum.</title>
        <authorList>
            <person name="Kim H.S."/>
            <person name="Murphy T."/>
            <person name="Xia J."/>
            <person name="Caragea D."/>
            <person name="Park Y."/>
            <person name="Beeman R.W."/>
            <person name="Lorenzen M.D."/>
            <person name="Butcher S."/>
            <person name="Manak J.R."/>
            <person name="Brown S.J."/>
        </authorList>
    </citation>
    <scope>GENOME REANNOTATION</scope>
    <source>
        <strain evidence="8 9">Georgia GA2</strain>
    </source>
</reference>
<feature type="transmembrane region" description="Helical" evidence="7">
    <location>
        <begin position="84"/>
        <end position="102"/>
    </location>
</feature>
<feature type="transmembrane region" description="Helical" evidence="7">
    <location>
        <begin position="266"/>
        <end position="290"/>
    </location>
</feature>
<evidence type="ECO:0000313" key="9">
    <source>
        <dbReference type="Proteomes" id="UP000007266"/>
    </source>
</evidence>
<comment type="subcellular location">
    <subcellularLocation>
        <location evidence="1">Membrane</location>
        <topology evidence="1">Multi-pass membrane protein</topology>
    </subcellularLocation>
</comment>
<dbReference type="InParanoid" id="D6WGM2"/>
<dbReference type="OMA" id="CANDHVI"/>
<dbReference type="FunFam" id="1.20.1250.20:FF:000612">
    <property type="entry name" value="Peptide transporter 3"/>
    <property type="match status" value="1"/>
</dbReference>
<evidence type="ECO:0000256" key="5">
    <source>
        <dbReference type="ARBA" id="ARBA00022989"/>
    </source>
</evidence>
<feature type="transmembrane region" description="Helical" evidence="7">
    <location>
        <begin position="15"/>
        <end position="40"/>
    </location>
</feature>
<feature type="transmembrane region" description="Helical" evidence="7">
    <location>
        <begin position="148"/>
        <end position="168"/>
    </location>
</feature>
<comment type="similarity">
    <text evidence="2">Belongs to the major facilitator superfamily. Proton-dependent oligopeptide transporter (POT/PTR) (TC 2.A.17) family.</text>
</comment>
<dbReference type="HOGENOM" id="CLU_436378_0_0_1"/>
<dbReference type="GO" id="GO:0016324">
    <property type="term" value="C:apical plasma membrane"/>
    <property type="evidence" value="ECO:0000318"/>
    <property type="project" value="GO_Central"/>
</dbReference>
<name>D6WGM2_TRICA</name>
<dbReference type="GO" id="GO:0071916">
    <property type="term" value="F:dipeptide transmembrane transporter activity"/>
    <property type="evidence" value="ECO:0000318"/>
    <property type="project" value="GO_Central"/>
</dbReference>
<protein>
    <submittedName>
        <fullName evidence="8">Peptide transporter family 1-like Protein</fullName>
    </submittedName>
</protein>
<dbReference type="Proteomes" id="UP000007266">
    <property type="component" value="Linkage group 3"/>
</dbReference>
<keyword evidence="3 7" id="KW-0812">Transmembrane</keyword>
<keyword evidence="4" id="KW-0653">Protein transport</keyword>
<dbReference type="PANTHER" id="PTHR11654">
    <property type="entry name" value="OLIGOPEPTIDE TRANSPORTER-RELATED"/>
    <property type="match status" value="1"/>
</dbReference>
<accession>D6WGM2</accession>
<proteinExistence type="inferred from homology"/>
<evidence type="ECO:0000256" key="6">
    <source>
        <dbReference type="ARBA" id="ARBA00023136"/>
    </source>
</evidence>
<dbReference type="GO" id="GO:0140206">
    <property type="term" value="P:dipeptide import across plasma membrane"/>
    <property type="evidence" value="ECO:0000318"/>
    <property type="project" value="GO_Central"/>
</dbReference>
<dbReference type="InterPro" id="IPR000109">
    <property type="entry name" value="POT_fam"/>
</dbReference>
<keyword evidence="4" id="KW-0571">Peptide transport</keyword>
<evidence type="ECO:0000256" key="2">
    <source>
        <dbReference type="ARBA" id="ARBA00005982"/>
    </source>
</evidence>
<sequence>MSDTEEKQKYPKQQIAAILTMTVFKKLCLVGIRTALYAYLENIAKYSKDDAEMVYNAFRSFNYCCPLLGALIADCFIGKFYTIVFFLIAYTIGTLVLSGSAVQFSEDISLPLFFFSLGLITLSVGVIKPCIAAFGGDQFKLPEQHKHLEHFFLLAYVAVNTGAAIGIYEAPNLRKMHCFGADSCYSAAFLLSTVSIIISLIVFVAAKRWYVCVKPQRYNTVLWVLCMLNGVKEKIVSKEKQEHWLDYSKKSYGESFVRQTKNTLKVVVIFTVLQFHGATVIITMTGWSTQSHFMRNEQGGRVFNPSTIRFLNYVAVILVTPILCLIVLFLRSKCHIRVTPLQRIACGAFIASVTMFVAAVLSLIIEAEVPNLPGQGECHIRFYNPLNCAVKIDAPPFIDKVQIDPMGYKFISVKVKGTKKLKHTISGCDKTISNTTGPFVVVEEVSLGYFTTTNGLQAFKEDLEKDADGDAKIRSLVGSLGKTDEKIKYGCANDHVIKIASQDYSVHKVDYGFYDIGGVKDAARFFRGGIYRVLLYFQDNKVGNVTFYEVGKPHQLHILWQIPQCVLHAISRVLVTPAISEFAYTQTPFKSLKCTITAIGLMATGVGGIIVILIELMHLKQSHYYFTFGGFTMLFTLIFIFLAVRYRYVDQRYGKEENILTEDTESKDE</sequence>
<evidence type="ECO:0000313" key="8">
    <source>
        <dbReference type="EMBL" id="EFA00587.2"/>
    </source>
</evidence>
<gene>
    <name evidence="8" type="primary">AUGUSTUS-3.0.2_03457</name>
    <name evidence="8" type="ORF">TcasGA2_TC003457</name>
</gene>
<dbReference type="GO" id="GO:0005886">
    <property type="term" value="C:plasma membrane"/>
    <property type="evidence" value="ECO:0000318"/>
    <property type="project" value="GO_Central"/>
</dbReference>
<dbReference type="Gene3D" id="1.20.1250.20">
    <property type="entry name" value="MFS general substrate transporter like domains"/>
    <property type="match status" value="2"/>
</dbReference>
<evidence type="ECO:0000256" key="1">
    <source>
        <dbReference type="ARBA" id="ARBA00004141"/>
    </source>
</evidence>
<dbReference type="eggNOG" id="KOG1237">
    <property type="taxonomic scope" value="Eukaryota"/>
</dbReference>
<dbReference type="AlphaFoldDB" id="D6WGM2"/>
<evidence type="ECO:0000256" key="4">
    <source>
        <dbReference type="ARBA" id="ARBA00022856"/>
    </source>
</evidence>
<keyword evidence="6 7" id="KW-0472">Membrane</keyword>
<keyword evidence="4" id="KW-0813">Transport</keyword>
<feature type="transmembrane region" description="Helical" evidence="7">
    <location>
        <begin position="108"/>
        <end position="127"/>
    </location>
</feature>
<feature type="transmembrane region" description="Helical" evidence="7">
    <location>
        <begin position="188"/>
        <end position="206"/>
    </location>
</feature>
<organism evidence="8 9">
    <name type="scientific">Tribolium castaneum</name>
    <name type="common">Red flour beetle</name>
    <dbReference type="NCBI Taxonomy" id="7070"/>
    <lineage>
        <taxon>Eukaryota</taxon>
        <taxon>Metazoa</taxon>
        <taxon>Ecdysozoa</taxon>
        <taxon>Arthropoda</taxon>
        <taxon>Hexapoda</taxon>
        <taxon>Insecta</taxon>
        <taxon>Pterygota</taxon>
        <taxon>Neoptera</taxon>
        <taxon>Endopterygota</taxon>
        <taxon>Coleoptera</taxon>
        <taxon>Polyphaga</taxon>
        <taxon>Cucujiformia</taxon>
        <taxon>Tenebrionidae</taxon>
        <taxon>Tenebrionidae incertae sedis</taxon>
        <taxon>Tribolium</taxon>
    </lineage>
</organism>
<dbReference type="EMBL" id="KQ971321">
    <property type="protein sequence ID" value="EFA00587.2"/>
    <property type="molecule type" value="Genomic_DNA"/>
</dbReference>
<dbReference type="Pfam" id="PF00854">
    <property type="entry name" value="PTR2"/>
    <property type="match status" value="1"/>
</dbReference>
<feature type="transmembrane region" description="Helical" evidence="7">
    <location>
        <begin position="596"/>
        <end position="617"/>
    </location>
</feature>
<feature type="transmembrane region" description="Helical" evidence="7">
    <location>
        <begin position="624"/>
        <end position="644"/>
    </location>
</feature>
<keyword evidence="9" id="KW-1185">Reference proteome</keyword>
<dbReference type="InterPro" id="IPR036259">
    <property type="entry name" value="MFS_trans_sf"/>
</dbReference>
<dbReference type="SUPFAM" id="SSF103473">
    <property type="entry name" value="MFS general substrate transporter"/>
    <property type="match status" value="1"/>
</dbReference>
<evidence type="ECO:0000256" key="3">
    <source>
        <dbReference type="ARBA" id="ARBA00022692"/>
    </source>
</evidence>
<dbReference type="FunFam" id="1.20.1250.20:FF:001046">
    <property type="entry name" value="Peptide transporter family 1-like Protein"/>
    <property type="match status" value="1"/>
</dbReference>
<feature type="transmembrane region" description="Helical" evidence="7">
    <location>
        <begin position="344"/>
        <end position="365"/>
    </location>
</feature>